<dbReference type="RefSeq" id="XP_007775794.1">
    <property type="nucleotide sequence ID" value="XM_007777604.1"/>
</dbReference>
<dbReference type="AlphaFoldDB" id="R7SD42"/>
<protein>
    <submittedName>
        <fullName evidence="2">Uncharacterized protein</fullName>
    </submittedName>
</protein>
<feature type="compositionally biased region" description="Polar residues" evidence="1">
    <location>
        <begin position="33"/>
        <end position="46"/>
    </location>
</feature>
<gene>
    <name evidence="2" type="ORF">CONPUDRAFT_86072</name>
</gene>
<dbReference type="GeneID" id="19211073"/>
<evidence type="ECO:0000313" key="2">
    <source>
        <dbReference type="EMBL" id="EIW74083.1"/>
    </source>
</evidence>
<organism evidence="2 3">
    <name type="scientific">Coniophora puteana (strain RWD-64-598)</name>
    <name type="common">Brown rot fungus</name>
    <dbReference type="NCBI Taxonomy" id="741705"/>
    <lineage>
        <taxon>Eukaryota</taxon>
        <taxon>Fungi</taxon>
        <taxon>Dikarya</taxon>
        <taxon>Basidiomycota</taxon>
        <taxon>Agaricomycotina</taxon>
        <taxon>Agaricomycetes</taxon>
        <taxon>Agaricomycetidae</taxon>
        <taxon>Boletales</taxon>
        <taxon>Coniophorineae</taxon>
        <taxon>Coniophoraceae</taxon>
        <taxon>Coniophora</taxon>
    </lineage>
</organism>
<keyword evidence="3" id="KW-1185">Reference proteome</keyword>
<evidence type="ECO:0000256" key="1">
    <source>
        <dbReference type="SAM" id="MobiDB-lite"/>
    </source>
</evidence>
<feature type="compositionally biased region" description="Polar residues" evidence="1">
    <location>
        <begin position="1"/>
        <end position="14"/>
    </location>
</feature>
<dbReference type="KEGG" id="cput:CONPUDRAFT_86072"/>
<dbReference type="Proteomes" id="UP000053558">
    <property type="component" value="Unassembled WGS sequence"/>
</dbReference>
<proteinExistence type="predicted"/>
<feature type="compositionally biased region" description="Basic and acidic residues" evidence="1">
    <location>
        <begin position="21"/>
        <end position="32"/>
    </location>
</feature>
<accession>R7SD42</accession>
<dbReference type="EMBL" id="JH711595">
    <property type="protein sequence ID" value="EIW74083.1"/>
    <property type="molecule type" value="Genomic_DNA"/>
</dbReference>
<sequence>MSQPSAHDSSNNIMNMPASIRRRDPAAGRDNKPQQGTEPLQSSNSRQIISKLKKMLGITGARPANKDPIGNFAKVLPRSTPLVSVCRAKPDCLSATF</sequence>
<reference evidence="3" key="1">
    <citation type="journal article" date="2012" name="Science">
        <title>The Paleozoic origin of enzymatic lignin decomposition reconstructed from 31 fungal genomes.</title>
        <authorList>
            <person name="Floudas D."/>
            <person name="Binder M."/>
            <person name="Riley R."/>
            <person name="Barry K."/>
            <person name="Blanchette R.A."/>
            <person name="Henrissat B."/>
            <person name="Martinez A.T."/>
            <person name="Otillar R."/>
            <person name="Spatafora J.W."/>
            <person name="Yadav J.S."/>
            <person name="Aerts A."/>
            <person name="Benoit I."/>
            <person name="Boyd A."/>
            <person name="Carlson A."/>
            <person name="Copeland A."/>
            <person name="Coutinho P.M."/>
            <person name="de Vries R.P."/>
            <person name="Ferreira P."/>
            <person name="Findley K."/>
            <person name="Foster B."/>
            <person name="Gaskell J."/>
            <person name="Glotzer D."/>
            <person name="Gorecki P."/>
            <person name="Heitman J."/>
            <person name="Hesse C."/>
            <person name="Hori C."/>
            <person name="Igarashi K."/>
            <person name="Jurgens J.A."/>
            <person name="Kallen N."/>
            <person name="Kersten P."/>
            <person name="Kohler A."/>
            <person name="Kuees U."/>
            <person name="Kumar T.K.A."/>
            <person name="Kuo A."/>
            <person name="LaButti K."/>
            <person name="Larrondo L.F."/>
            <person name="Lindquist E."/>
            <person name="Ling A."/>
            <person name="Lombard V."/>
            <person name="Lucas S."/>
            <person name="Lundell T."/>
            <person name="Martin R."/>
            <person name="McLaughlin D.J."/>
            <person name="Morgenstern I."/>
            <person name="Morin E."/>
            <person name="Murat C."/>
            <person name="Nagy L.G."/>
            <person name="Nolan M."/>
            <person name="Ohm R.A."/>
            <person name="Patyshakuliyeva A."/>
            <person name="Rokas A."/>
            <person name="Ruiz-Duenas F.J."/>
            <person name="Sabat G."/>
            <person name="Salamov A."/>
            <person name="Samejima M."/>
            <person name="Schmutz J."/>
            <person name="Slot J.C."/>
            <person name="St John F."/>
            <person name="Stenlid J."/>
            <person name="Sun H."/>
            <person name="Sun S."/>
            <person name="Syed K."/>
            <person name="Tsang A."/>
            <person name="Wiebenga A."/>
            <person name="Young D."/>
            <person name="Pisabarro A."/>
            <person name="Eastwood D.C."/>
            <person name="Martin F."/>
            <person name="Cullen D."/>
            <person name="Grigoriev I.V."/>
            <person name="Hibbett D.S."/>
        </authorList>
    </citation>
    <scope>NUCLEOTIDE SEQUENCE [LARGE SCALE GENOMIC DNA]</scope>
    <source>
        <strain evidence="3">RWD-64-598 SS2</strain>
    </source>
</reference>
<feature type="region of interest" description="Disordered" evidence="1">
    <location>
        <begin position="1"/>
        <end position="46"/>
    </location>
</feature>
<evidence type="ECO:0000313" key="3">
    <source>
        <dbReference type="Proteomes" id="UP000053558"/>
    </source>
</evidence>
<name>R7SD42_CONPW</name>